<dbReference type="AlphaFoldDB" id="A0A1M6FFK2"/>
<evidence type="ECO:0000313" key="2">
    <source>
        <dbReference type="Proteomes" id="UP000184452"/>
    </source>
</evidence>
<dbReference type="SUPFAM" id="SSF48452">
    <property type="entry name" value="TPR-like"/>
    <property type="match status" value="2"/>
</dbReference>
<accession>A0A1M6FFK2</accession>
<reference evidence="1 2" key="1">
    <citation type="submission" date="2016-11" db="EMBL/GenBank/DDBJ databases">
        <authorList>
            <person name="Jaros S."/>
            <person name="Januszkiewicz K."/>
            <person name="Wedrychowicz H."/>
        </authorList>
    </citation>
    <scope>NUCLEOTIDE SEQUENCE [LARGE SCALE GENOMIC DNA]</scope>
    <source>
        <strain evidence="1 2">CGMCC 4.5723</strain>
    </source>
</reference>
<proteinExistence type="predicted"/>
<dbReference type="OrthoDB" id="127785at2"/>
<keyword evidence="2" id="KW-1185">Reference proteome</keyword>
<dbReference type="Proteomes" id="UP000184452">
    <property type="component" value="Unassembled WGS sequence"/>
</dbReference>
<evidence type="ECO:0000313" key="1">
    <source>
        <dbReference type="EMBL" id="SHI96382.1"/>
    </source>
</evidence>
<sequence>MGGMDSPSGPRANTVHGDVYGRLLQARDIHSVTIGAGERPAPPPGADVVLDPPRPAVAVRGREGLVGDLLAEMRAGTDVPHVLTGPGGFGKTTVAAELAQRARAEGRTVFWVRPGGVAASMIEVAVELGGSRREAEEVRATRHLAMRWVWRHLDGAPRPWLLVIDNADRPEELDPEHRPGDQLGWMRASPGGFVVVTTRVDDPAQWAPARLHRVGPLEAGAAASALADHAAPEGAAGAGELAERLGRVPLALALAGRILATHRVLFPDARALLARLEEGVERLDELAAPFVTGPDADRRLLSGVWDLSLRLVAEREPYARPLLQVLSVLGPDAVPVPLRRLPPAELASGPLEGLDDVRLARTINTLLVHGLVTLGGHGGETSLRSHPLVSETIRAGIGDSAVTDVVSRLLRRRPDNDFTLEASAYAALAGVLTRLHHARHPAVVQASVGRFRVAMLLGGREEAERSLALLAETARAALGGTHPEALRARHAWADALRALDRWEEAGRVYDSVHRDRRDRLGPDHPDTLSSLHQVALIAGLRGDLEASEQGFHAVLAAHGGREEEPTAVSALQNLSSIRMLRGDTGAAWEGFLRVREIRGRLLGEDHPDTLEADYYLAGAAAERGEHALAAEMFDRFARSRAEAVGEDGPMVAEARARAERAREAAGA</sequence>
<dbReference type="EMBL" id="FQZK01000003">
    <property type="protein sequence ID" value="SHI96382.1"/>
    <property type="molecule type" value="Genomic_DNA"/>
</dbReference>
<gene>
    <name evidence="1" type="ORF">SAMN05421803_1039</name>
</gene>
<dbReference type="PANTHER" id="PTHR46082:SF6">
    <property type="entry name" value="AAA+ ATPASE DOMAIN-CONTAINING PROTEIN-RELATED"/>
    <property type="match status" value="1"/>
</dbReference>
<name>A0A1M6FFK2_9ACTN</name>
<protein>
    <submittedName>
        <fullName evidence="1">Tetratricopeptide repeat-containing protein</fullName>
    </submittedName>
</protein>
<dbReference type="InterPro" id="IPR027417">
    <property type="entry name" value="P-loop_NTPase"/>
</dbReference>
<dbReference type="PANTHER" id="PTHR46082">
    <property type="entry name" value="ATP/GTP-BINDING PROTEIN-RELATED"/>
    <property type="match status" value="1"/>
</dbReference>
<dbReference type="Gene3D" id="3.40.50.300">
    <property type="entry name" value="P-loop containing nucleotide triphosphate hydrolases"/>
    <property type="match status" value="1"/>
</dbReference>
<dbReference type="SUPFAM" id="SSF52540">
    <property type="entry name" value="P-loop containing nucleoside triphosphate hydrolases"/>
    <property type="match status" value="1"/>
</dbReference>
<dbReference type="InterPro" id="IPR053137">
    <property type="entry name" value="NLR-like"/>
</dbReference>
<dbReference type="STRING" id="758803.SAMN05421803_1039"/>
<dbReference type="InterPro" id="IPR011990">
    <property type="entry name" value="TPR-like_helical_dom_sf"/>
</dbReference>
<dbReference type="Gene3D" id="1.25.40.10">
    <property type="entry name" value="Tetratricopeptide repeat domain"/>
    <property type="match status" value="2"/>
</dbReference>
<dbReference type="Pfam" id="PF13424">
    <property type="entry name" value="TPR_12"/>
    <property type="match status" value="1"/>
</dbReference>
<organism evidence="1 2">
    <name type="scientific">Nocardiopsis flavescens</name>
    <dbReference type="NCBI Taxonomy" id="758803"/>
    <lineage>
        <taxon>Bacteria</taxon>
        <taxon>Bacillati</taxon>
        <taxon>Actinomycetota</taxon>
        <taxon>Actinomycetes</taxon>
        <taxon>Streptosporangiales</taxon>
        <taxon>Nocardiopsidaceae</taxon>
        <taxon>Nocardiopsis</taxon>
    </lineage>
</organism>